<dbReference type="InterPro" id="IPR002156">
    <property type="entry name" value="RNaseH_domain"/>
</dbReference>
<dbReference type="InterPro" id="IPR044730">
    <property type="entry name" value="RNase_H-like_dom_plant"/>
</dbReference>
<organism evidence="2 3">
    <name type="scientific">Dipteronia dyeriana</name>
    <dbReference type="NCBI Taxonomy" id="168575"/>
    <lineage>
        <taxon>Eukaryota</taxon>
        <taxon>Viridiplantae</taxon>
        <taxon>Streptophyta</taxon>
        <taxon>Embryophyta</taxon>
        <taxon>Tracheophyta</taxon>
        <taxon>Spermatophyta</taxon>
        <taxon>Magnoliopsida</taxon>
        <taxon>eudicotyledons</taxon>
        <taxon>Gunneridae</taxon>
        <taxon>Pentapetalae</taxon>
        <taxon>rosids</taxon>
        <taxon>malvids</taxon>
        <taxon>Sapindales</taxon>
        <taxon>Sapindaceae</taxon>
        <taxon>Hippocastanoideae</taxon>
        <taxon>Acereae</taxon>
        <taxon>Dipteronia</taxon>
    </lineage>
</organism>
<protein>
    <recommendedName>
        <fullName evidence="1">RNase H type-1 domain-containing protein</fullName>
    </recommendedName>
</protein>
<evidence type="ECO:0000313" key="3">
    <source>
        <dbReference type="Proteomes" id="UP001280121"/>
    </source>
</evidence>
<sequence length="137" mass="14899">MEWIPPTGDYLKFNVDGSVIGKPGPTGIGGVLRDASDSNTTELWAVKKAAELCLSNVNLRGRFISIVSDSKVAVSWVNNGNFGNINCVNSVYDIRDIMSSLGGLEVVHDFRAFNSFADSLAKMRSNNCGDFVEWGDF</sequence>
<dbReference type="EMBL" id="JANJYI010000008">
    <property type="protein sequence ID" value="KAK2639903.1"/>
    <property type="molecule type" value="Genomic_DNA"/>
</dbReference>
<dbReference type="InterPro" id="IPR036397">
    <property type="entry name" value="RNaseH_sf"/>
</dbReference>
<accession>A0AAD9WRN9</accession>
<name>A0AAD9WRN9_9ROSI</name>
<proteinExistence type="predicted"/>
<feature type="domain" description="RNase H type-1" evidence="1">
    <location>
        <begin position="14"/>
        <end position="123"/>
    </location>
</feature>
<dbReference type="InterPro" id="IPR012337">
    <property type="entry name" value="RNaseH-like_sf"/>
</dbReference>
<dbReference type="Pfam" id="PF13456">
    <property type="entry name" value="RVT_3"/>
    <property type="match status" value="1"/>
</dbReference>
<dbReference type="PANTHER" id="PTHR33033">
    <property type="entry name" value="POLYNUCLEOTIDYL TRANSFERASE, RIBONUCLEASE H-LIKE SUPERFAMILY PROTEIN-RELATED"/>
    <property type="match status" value="1"/>
</dbReference>
<dbReference type="Gene3D" id="3.30.420.10">
    <property type="entry name" value="Ribonuclease H-like superfamily/Ribonuclease H"/>
    <property type="match status" value="1"/>
</dbReference>
<dbReference type="CDD" id="cd06222">
    <property type="entry name" value="RNase_H_like"/>
    <property type="match status" value="1"/>
</dbReference>
<keyword evidence="3" id="KW-1185">Reference proteome</keyword>
<comment type="caution">
    <text evidence="2">The sequence shown here is derived from an EMBL/GenBank/DDBJ whole genome shotgun (WGS) entry which is preliminary data.</text>
</comment>
<gene>
    <name evidence="2" type="ORF">Ddye_027698</name>
</gene>
<evidence type="ECO:0000259" key="1">
    <source>
        <dbReference type="Pfam" id="PF13456"/>
    </source>
</evidence>
<dbReference type="GO" id="GO:0003676">
    <property type="term" value="F:nucleic acid binding"/>
    <property type="evidence" value="ECO:0007669"/>
    <property type="project" value="InterPro"/>
</dbReference>
<dbReference type="PANTHER" id="PTHR33033:SF118">
    <property type="entry name" value="OS02G0175302 PROTEIN"/>
    <property type="match status" value="1"/>
</dbReference>
<dbReference type="Proteomes" id="UP001280121">
    <property type="component" value="Unassembled WGS sequence"/>
</dbReference>
<reference evidence="2" key="1">
    <citation type="journal article" date="2023" name="Plant J.">
        <title>Genome sequences and population genomics provide insights into the demographic history, inbreeding, and mutation load of two 'living fossil' tree species of Dipteronia.</title>
        <authorList>
            <person name="Feng Y."/>
            <person name="Comes H.P."/>
            <person name="Chen J."/>
            <person name="Zhu S."/>
            <person name="Lu R."/>
            <person name="Zhang X."/>
            <person name="Li P."/>
            <person name="Qiu J."/>
            <person name="Olsen K.M."/>
            <person name="Qiu Y."/>
        </authorList>
    </citation>
    <scope>NUCLEOTIDE SEQUENCE</scope>
    <source>
        <strain evidence="2">KIB01</strain>
    </source>
</reference>
<dbReference type="GO" id="GO:0004523">
    <property type="term" value="F:RNA-DNA hybrid ribonuclease activity"/>
    <property type="evidence" value="ECO:0007669"/>
    <property type="project" value="InterPro"/>
</dbReference>
<dbReference type="AlphaFoldDB" id="A0AAD9WRN9"/>
<evidence type="ECO:0000313" key="2">
    <source>
        <dbReference type="EMBL" id="KAK2639903.1"/>
    </source>
</evidence>
<dbReference type="SUPFAM" id="SSF53098">
    <property type="entry name" value="Ribonuclease H-like"/>
    <property type="match status" value="1"/>
</dbReference>